<gene>
    <name evidence="2" type="ORF">ACFSYH_01610</name>
</gene>
<name>A0ABW5XAC4_9MICO</name>
<evidence type="ECO:0000313" key="3">
    <source>
        <dbReference type="Proteomes" id="UP001597391"/>
    </source>
</evidence>
<evidence type="ECO:0008006" key="4">
    <source>
        <dbReference type="Google" id="ProtNLM"/>
    </source>
</evidence>
<evidence type="ECO:0000256" key="1">
    <source>
        <dbReference type="SAM" id="Phobius"/>
    </source>
</evidence>
<keyword evidence="1" id="KW-1133">Transmembrane helix</keyword>
<evidence type="ECO:0000313" key="2">
    <source>
        <dbReference type="EMBL" id="MFD2839266.1"/>
    </source>
</evidence>
<organism evidence="2 3">
    <name type="scientific">Populibacterium corticicola</name>
    <dbReference type="NCBI Taxonomy" id="1812826"/>
    <lineage>
        <taxon>Bacteria</taxon>
        <taxon>Bacillati</taxon>
        <taxon>Actinomycetota</taxon>
        <taxon>Actinomycetes</taxon>
        <taxon>Micrococcales</taxon>
        <taxon>Jonesiaceae</taxon>
        <taxon>Populibacterium</taxon>
    </lineage>
</organism>
<feature type="transmembrane region" description="Helical" evidence="1">
    <location>
        <begin position="28"/>
        <end position="50"/>
    </location>
</feature>
<keyword evidence="3" id="KW-1185">Reference proteome</keyword>
<reference evidence="3" key="1">
    <citation type="journal article" date="2019" name="Int. J. Syst. Evol. Microbiol.">
        <title>The Global Catalogue of Microorganisms (GCM) 10K type strain sequencing project: providing services to taxonomists for standard genome sequencing and annotation.</title>
        <authorList>
            <consortium name="The Broad Institute Genomics Platform"/>
            <consortium name="The Broad Institute Genome Sequencing Center for Infectious Disease"/>
            <person name="Wu L."/>
            <person name="Ma J."/>
        </authorList>
    </citation>
    <scope>NUCLEOTIDE SEQUENCE [LARGE SCALE GENOMIC DNA]</scope>
    <source>
        <strain evidence="3">KCTC 33576</strain>
    </source>
</reference>
<feature type="transmembrane region" description="Helical" evidence="1">
    <location>
        <begin position="140"/>
        <end position="165"/>
    </location>
</feature>
<keyword evidence="1" id="KW-0472">Membrane</keyword>
<dbReference type="Proteomes" id="UP001597391">
    <property type="component" value="Unassembled WGS sequence"/>
</dbReference>
<feature type="transmembrane region" description="Helical" evidence="1">
    <location>
        <begin position="56"/>
        <end position="82"/>
    </location>
</feature>
<keyword evidence="1" id="KW-0812">Transmembrane</keyword>
<proteinExistence type="predicted"/>
<accession>A0ABW5XAC4</accession>
<comment type="caution">
    <text evidence="2">The sequence shown here is derived from an EMBL/GenBank/DDBJ whole genome shotgun (WGS) entry which is preliminary data.</text>
</comment>
<dbReference type="EMBL" id="JBHUOP010000001">
    <property type="protein sequence ID" value="MFD2839266.1"/>
    <property type="molecule type" value="Genomic_DNA"/>
</dbReference>
<sequence>MNLDFVTDIFTWLAQTAASADPWQQGGVLLLAGAIPFIESYLGSFLGVIVGVPPALAVAAAVVGNIISTFLVIATASGIRDAATKNRASKRELTPRQQKIEKYLNRFGVPGVCLLGPLVVASQITAPALVALGAKRSSVYLFQTISIIAWGILFGFFGDVVVNWFM</sequence>
<feature type="transmembrane region" description="Helical" evidence="1">
    <location>
        <begin position="103"/>
        <end position="120"/>
    </location>
</feature>
<dbReference type="RefSeq" id="WP_377464710.1">
    <property type="nucleotide sequence ID" value="NZ_JBHUOP010000001.1"/>
</dbReference>
<protein>
    <recommendedName>
        <fullName evidence="4">Small multi-drug export protein</fullName>
    </recommendedName>
</protein>